<dbReference type="EMBL" id="JAMFLX010000006">
    <property type="protein sequence ID" value="MCL6269465.1"/>
    <property type="molecule type" value="Genomic_DNA"/>
</dbReference>
<name>A0ABT0PDL8_9GAMM</name>
<gene>
    <name evidence="1" type="ORF">M3P05_05865</name>
</gene>
<reference evidence="1 2" key="1">
    <citation type="submission" date="2022-05" db="EMBL/GenBank/DDBJ databases">
        <authorList>
            <person name="Park J.-S."/>
        </authorList>
    </citation>
    <scope>NUCLEOTIDE SEQUENCE [LARGE SCALE GENOMIC DNA]</scope>
    <source>
        <strain evidence="1 2">2012CJ34-2</strain>
    </source>
</reference>
<organism evidence="1 2">
    <name type="scientific">Parendozoicomonas callyspongiae</name>
    <dbReference type="NCBI Taxonomy" id="2942213"/>
    <lineage>
        <taxon>Bacteria</taxon>
        <taxon>Pseudomonadati</taxon>
        <taxon>Pseudomonadota</taxon>
        <taxon>Gammaproteobacteria</taxon>
        <taxon>Oceanospirillales</taxon>
        <taxon>Endozoicomonadaceae</taxon>
        <taxon>Parendozoicomonas</taxon>
    </lineage>
</organism>
<proteinExistence type="predicted"/>
<sequence length="48" mass="5125">MQTRHSLLPDGCALPDAGSQVAALNKNDISANTLLNFPVISFSNLHMT</sequence>
<evidence type="ECO:0000313" key="1">
    <source>
        <dbReference type="EMBL" id="MCL6269465.1"/>
    </source>
</evidence>
<evidence type="ECO:0000313" key="2">
    <source>
        <dbReference type="Proteomes" id="UP001203338"/>
    </source>
</evidence>
<dbReference type="RefSeq" id="WP_249698490.1">
    <property type="nucleotide sequence ID" value="NZ_JAMFLX010000006.1"/>
</dbReference>
<comment type="caution">
    <text evidence="1">The sequence shown here is derived from an EMBL/GenBank/DDBJ whole genome shotgun (WGS) entry which is preliminary data.</text>
</comment>
<dbReference type="Proteomes" id="UP001203338">
    <property type="component" value="Unassembled WGS sequence"/>
</dbReference>
<keyword evidence="2" id="KW-1185">Reference proteome</keyword>
<protein>
    <submittedName>
        <fullName evidence="1">Uncharacterized protein</fullName>
    </submittedName>
</protein>
<accession>A0ABT0PDL8</accession>